<dbReference type="EMDB" id="EMD-17457"/>
<proteinExistence type="evidence at protein level"/>
<comment type="caution">
    <text evidence="4">The sequence shown here is derived from an EMBL/GenBank/DDBJ whole genome shotgun (WGS) entry which is preliminary data.</text>
</comment>
<keyword evidence="3" id="KW-0687">Ribonucleoprotein</keyword>
<dbReference type="EMDB" id="EMD-17448"/>
<dbReference type="FunCoup" id="S7XVM9">
    <property type="interactions" value="190"/>
</dbReference>
<dbReference type="PDB" id="8P5D">
    <property type="method" value="EM"/>
    <property type="resolution" value="10.80 A"/>
    <property type="chains" value="LL0=1-165"/>
</dbReference>
<organism evidence="4 5">
    <name type="scientific">Spraguea lophii (strain 42_110)</name>
    <name type="common">Microsporidian parasite</name>
    <dbReference type="NCBI Taxonomy" id="1358809"/>
    <lineage>
        <taxon>Eukaryota</taxon>
        <taxon>Fungi</taxon>
        <taxon>Fungi incertae sedis</taxon>
        <taxon>Microsporidia</taxon>
        <taxon>Spragueidae</taxon>
        <taxon>Spraguea</taxon>
    </lineage>
</organism>
<evidence type="ECO:0000313" key="5">
    <source>
        <dbReference type="Proteomes" id="UP000014978"/>
    </source>
</evidence>
<keyword evidence="6 7" id="KW-0002">3D-structure</keyword>
<dbReference type="InParanoid" id="S7XVM9"/>
<evidence type="ECO:0000256" key="2">
    <source>
        <dbReference type="ARBA" id="ARBA00022980"/>
    </source>
</evidence>
<dbReference type="PDB" id="7QCA">
    <property type="method" value="EM"/>
    <property type="resolution" value="2.79 A"/>
    <property type="chains" value="LL0=1-165"/>
</dbReference>
<keyword evidence="2 4" id="KW-0689">Ribosomal protein</keyword>
<dbReference type="OrthoDB" id="10264538at2759"/>
<evidence type="ECO:0007829" key="7">
    <source>
        <dbReference type="PDB" id="8P5D"/>
    </source>
</evidence>
<reference evidence="5" key="1">
    <citation type="journal article" date="2013" name="PLoS Genet.">
        <title>The genome of Spraguea lophii and the basis of host-microsporidian interactions.</title>
        <authorList>
            <person name="Campbell S.E."/>
            <person name="Williams T.A."/>
            <person name="Yousuf A."/>
            <person name="Soanes D.M."/>
            <person name="Paszkiewicz K.H."/>
            <person name="Williams B.A.P."/>
        </authorList>
    </citation>
    <scope>NUCLEOTIDE SEQUENCE [LARGE SCALE GENOMIC DNA]</scope>
    <source>
        <strain evidence="5">42_110</strain>
    </source>
</reference>
<dbReference type="PDB" id="8P60">
    <property type="method" value="EM"/>
    <property type="resolution" value="14.30 A"/>
    <property type="chains" value="KL0/LL0=1-165"/>
</dbReference>
<comment type="similarity">
    <text evidence="1">Belongs to the eukaryotic ribosomal protein eL13 family.</text>
</comment>
<dbReference type="HOGENOM" id="CLU_075696_2_0_1"/>
<dbReference type="GO" id="GO:0003723">
    <property type="term" value="F:RNA binding"/>
    <property type="evidence" value="ECO:0007669"/>
    <property type="project" value="TreeGrafter"/>
</dbReference>
<protein>
    <submittedName>
        <fullName evidence="4">60S ribosomal protein L13</fullName>
    </submittedName>
</protein>
<dbReference type="EMBL" id="ATCN01000065">
    <property type="protein sequence ID" value="EPR79953.1"/>
    <property type="molecule type" value="Genomic_DNA"/>
</dbReference>
<dbReference type="PANTHER" id="PTHR11722:SF0">
    <property type="entry name" value="LARGE RIBOSOMAL SUBUNIT PROTEIN EL13"/>
    <property type="match status" value="1"/>
</dbReference>
<keyword evidence="5" id="KW-1185">Reference proteome</keyword>
<evidence type="ECO:0007829" key="6">
    <source>
        <dbReference type="PDB" id="7QCA"/>
    </source>
</evidence>
<reference evidence="6 7" key="2">
    <citation type="journal article" date="2023" name="Nat. Microbiol.">
        <title>CryoEM reveals that ribosomes in microsporidian spores are locked in a dimeric hibernating state.</title>
        <authorList>
            <person name="McLaren M."/>
            <person name="Conners R."/>
            <person name="Isupov M.N."/>
            <person name="Gil-Diez P."/>
            <person name="Gambelli L."/>
            <person name="Gold V.A.M."/>
            <person name="Walter A."/>
            <person name="Connell S.R."/>
            <person name="Williams B."/>
            <person name="Daum B."/>
        </authorList>
    </citation>
    <scope>STRUCTURE BY ELECTRON MICROSCOPY (2.79 ANGSTROMS)</scope>
</reference>
<dbReference type="VEuPathDB" id="MicrosporidiaDB:SLOPH_32"/>
<evidence type="ECO:0000256" key="3">
    <source>
        <dbReference type="ARBA" id="ARBA00023274"/>
    </source>
</evidence>
<dbReference type="AlphaFoldDB" id="S7XVM9"/>
<dbReference type="GO" id="GO:0003735">
    <property type="term" value="F:structural constituent of ribosome"/>
    <property type="evidence" value="ECO:0007669"/>
    <property type="project" value="InterPro"/>
</dbReference>
<accession>S7XVM9</accession>
<dbReference type="EMDB" id="EMD-13892"/>
<sequence>MRGNQMLPNNHFNKGSMKFKNWFNQPMRALKRKEVREQKSKICYPNPLKKLRPVVRCCSMRYNKKVRLGRGFTKMEIEKAGMDIKYAISVGIAVDLRRKNKNEEGLEENVKRLMDYKNKLKFFTTVREARDNKIEQYKGEIMKPVNIIPEVKGIKVEEIATIYGN</sequence>
<gene>
    <name evidence="4" type="ORF">SLOPH_32</name>
</gene>
<dbReference type="GO" id="GO:0022625">
    <property type="term" value="C:cytosolic large ribosomal subunit"/>
    <property type="evidence" value="ECO:0007669"/>
    <property type="project" value="TreeGrafter"/>
</dbReference>
<dbReference type="OMA" id="IQKNHFR"/>
<evidence type="ECO:0000256" key="1">
    <source>
        <dbReference type="ARBA" id="ARBA00005640"/>
    </source>
</evidence>
<dbReference type="STRING" id="1358809.S7XVM9"/>
<dbReference type="HAMAP" id="MF_00499">
    <property type="entry name" value="Ribosomal_eL13"/>
    <property type="match status" value="1"/>
</dbReference>
<evidence type="ECO:0000313" key="4">
    <source>
        <dbReference type="EMBL" id="EPR79953.1"/>
    </source>
</evidence>
<dbReference type="Proteomes" id="UP000014978">
    <property type="component" value="Unassembled WGS sequence"/>
</dbReference>
<dbReference type="Pfam" id="PF01294">
    <property type="entry name" value="Ribosomal_L13e"/>
    <property type="match status" value="1"/>
</dbReference>
<name>S7XVM9_SPRLO</name>
<dbReference type="PANTHER" id="PTHR11722">
    <property type="entry name" value="60S RIBOSOMAL PROTEIN L13"/>
    <property type="match status" value="1"/>
</dbReference>
<dbReference type="GO" id="GO:0030684">
    <property type="term" value="C:preribosome"/>
    <property type="evidence" value="ECO:0007669"/>
    <property type="project" value="EnsemblFungi"/>
</dbReference>
<dbReference type="InterPro" id="IPR001380">
    <property type="entry name" value="Ribosomal_eL13"/>
</dbReference>
<dbReference type="GO" id="GO:0006412">
    <property type="term" value="P:translation"/>
    <property type="evidence" value="ECO:0007669"/>
    <property type="project" value="InterPro"/>
</dbReference>